<evidence type="ECO:0000256" key="1">
    <source>
        <dbReference type="SAM" id="MobiDB-lite"/>
    </source>
</evidence>
<organism evidence="3 4">
    <name type="scientific">Cystobacter ferrugineus</name>
    <dbReference type="NCBI Taxonomy" id="83449"/>
    <lineage>
        <taxon>Bacteria</taxon>
        <taxon>Pseudomonadati</taxon>
        <taxon>Myxococcota</taxon>
        <taxon>Myxococcia</taxon>
        <taxon>Myxococcales</taxon>
        <taxon>Cystobacterineae</taxon>
        <taxon>Archangiaceae</taxon>
        <taxon>Cystobacter</taxon>
    </lineage>
</organism>
<keyword evidence="2" id="KW-0732">Signal</keyword>
<feature type="chain" id="PRO_5012047072" evidence="2">
    <location>
        <begin position="23"/>
        <end position="203"/>
    </location>
</feature>
<reference evidence="3 4" key="2">
    <citation type="submission" date="2016-12" db="EMBL/GenBank/DDBJ databases">
        <title>Draft Genome Sequence of Cystobacter ferrugineus Strain Cbfe23.</title>
        <authorList>
            <person name="Akbar S."/>
            <person name="Dowd S.E."/>
            <person name="Stevens D.C."/>
        </authorList>
    </citation>
    <scope>NUCLEOTIDE SEQUENCE [LARGE SCALE GENOMIC DNA]</scope>
    <source>
        <strain evidence="3 4">Cbfe23</strain>
    </source>
</reference>
<evidence type="ECO:0000256" key="2">
    <source>
        <dbReference type="SAM" id="SignalP"/>
    </source>
</evidence>
<keyword evidence="4" id="KW-1185">Reference proteome</keyword>
<sequence length="203" mass="22031">MPSLPLTALALLLLFGATPTLDYDSFCDAEGHIRAEHVESVQAMVQQPELLEQLYVEATTQGNPRAARVFQELETQHFPAIGQTVAEKTRALPCSIPVYRELSGGCIPNWAFLDFLSKDRPGGIRLRKAIGDAYQVRARQLGLKDAMILSVVNALMAGVIVKGTMAGPAAELRSSSAPFKASKSTSAPVEWPPKPTTRTQTRD</sequence>
<reference evidence="4" key="1">
    <citation type="submission" date="2016-11" db="EMBL/GenBank/DDBJ databases">
        <authorList>
            <person name="Shukria A."/>
            <person name="Stevens D.C."/>
        </authorList>
    </citation>
    <scope>NUCLEOTIDE SEQUENCE [LARGE SCALE GENOMIC DNA]</scope>
    <source>
        <strain evidence="4">Cbfe23</strain>
    </source>
</reference>
<name>A0A1L9BK83_9BACT</name>
<evidence type="ECO:0000313" key="3">
    <source>
        <dbReference type="EMBL" id="OJH42616.1"/>
    </source>
</evidence>
<feature type="compositionally biased region" description="Polar residues" evidence="1">
    <location>
        <begin position="173"/>
        <end position="187"/>
    </location>
</feature>
<proteinExistence type="predicted"/>
<accession>A0A1L9BK83</accession>
<comment type="caution">
    <text evidence="3">The sequence shown here is derived from an EMBL/GenBank/DDBJ whole genome shotgun (WGS) entry which is preliminary data.</text>
</comment>
<feature type="region of interest" description="Disordered" evidence="1">
    <location>
        <begin position="172"/>
        <end position="203"/>
    </location>
</feature>
<dbReference type="STRING" id="83449.BON30_05365"/>
<feature type="signal peptide" evidence="2">
    <location>
        <begin position="1"/>
        <end position="22"/>
    </location>
</feature>
<dbReference type="Proteomes" id="UP000182229">
    <property type="component" value="Unassembled WGS sequence"/>
</dbReference>
<dbReference type="RefSeq" id="WP_071896711.1">
    <property type="nucleotide sequence ID" value="NZ_MPIN01000001.1"/>
</dbReference>
<dbReference type="AlphaFoldDB" id="A0A1L9BK83"/>
<protein>
    <submittedName>
        <fullName evidence="3">Uncharacterized protein</fullName>
    </submittedName>
</protein>
<dbReference type="EMBL" id="MPIN01000001">
    <property type="protein sequence ID" value="OJH42616.1"/>
    <property type="molecule type" value="Genomic_DNA"/>
</dbReference>
<dbReference type="OrthoDB" id="4570160at2"/>
<gene>
    <name evidence="3" type="ORF">BON30_05365</name>
</gene>
<evidence type="ECO:0000313" key="4">
    <source>
        <dbReference type="Proteomes" id="UP000182229"/>
    </source>
</evidence>